<keyword evidence="1" id="KW-0418">Kinase</keyword>
<name>A0A533Q7C8_9BACT</name>
<dbReference type="InterPro" id="IPR011009">
    <property type="entry name" value="Kinase-like_dom_sf"/>
</dbReference>
<comment type="caution">
    <text evidence="1">The sequence shown here is derived from an EMBL/GenBank/DDBJ whole genome shotgun (WGS) entry which is preliminary data.</text>
</comment>
<accession>A0A533Q7C8</accession>
<dbReference type="Proteomes" id="UP000319783">
    <property type="component" value="Unassembled WGS sequence"/>
</dbReference>
<reference evidence="1 2" key="1">
    <citation type="submission" date="2019-04" db="EMBL/GenBank/DDBJ databases">
        <title>Genome of a novel bacterium Candidatus Jettenia ecosi reconstructed from metagenome of an anammox bioreactor.</title>
        <authorList>
            <person name="Mardanov A.V."/>
            <person name="Beletsky A.V."/>
            <person name="Ravin N.V."/>
            <person name="Botchkova E.A."/>
            <person name="Litti Y.V."/>
            <person name="Nozhevnikova A.N."/>
        </authorList>
    </citation>
    <scope>NUCLEOTIDE SEQUENCE [LARGE SCALE GENOMIC DNA]</scope>
    <source>
        <strain evidence="1">J2</strain>
    </source>
</reference>
<dbReference type="Gene3D" id="1.10.510.10">
    <property type="entry name" value="Transferase(Phosphotransferase) domain 1"/>
    <property type="match status" value="1"/>
</dbReference>
<dbReference type="Pfam" id="PF06293">
    <property type="entry name" value="Kdo"/>
    <property type="match status" value="1"/>
</dbReference>
<dbReference type="SUPFAM" id="SSF56112">
    <property type="entry name" value="Protein kinase-like (PK-like)"/>
    <property type="match status" value="1"/>
</dbReference>
<proteinExistence type="predicted"/>
<gene>
    <name evidence="1" type="ORF">JETT_3211</name>
</gene>
<dbReference type="AlphaFoldDB" id="A0A533Q7C8"/>
<keyword evidence="1" id="KW-0808">Transferase</keyword>
<evidence type="ECO:0000313" key="1">
    <source>
        <dbReference type="EMBL" id="TLD40528.1"/>
    </source>
</evidence>
<evidence type="ECO:0000313" key="2">
    <source>
        <dbReference type="Proteomes" id="UP000319783"/>
    </source>
</evidence>
<dbReference type="GO" id="GO:0016301">
    <property type="term" value="F:kinase activity"/>
    <property type="evidence" value="ECO:0007669"/>
    <property type="project" value="UniProtKB-KW"/>
</dbReference>
<sequence>MLQKQKIPASFSIIRRGGTTILVRAGYKETILNIVFDTKPVHERYADTPNIKSGRGSYVSVPVTENRGERLIIRDYRHGGLFGKLLGGIFCNKSRPFNEISLHEYASQKGVLSAEVIAVTKRRVWGLFYKANFITKEISGAVDIAQFLKESSLLYIRKSKKSIISALARSIRNMHDAGIYHADLHIKNILLKNDSHDEFTVYIIDLDKSVISPIFPINKRIKNLLRLDRSLEKIRWLTDKDAKKNRNNSFSKLHSEGGIDNMKQGFSDKSYPCNALISQYVAGEKIKEVSLDQKIKLISKTDRVRFLKMYLRYNNTLDRDWKAYIRQYQSHHSLHKLWWQVLGLSGK</sequence>
<dbReference type="EMBL" id="SULG01000095">
    <property type="protein sequence ID" value="TLD40528.1"/>
    <property type="molecule type" value="Genomic_DNA"/>
</dbReference>
<protein>
    <submittedName>
        <fullName evidence="1">3-deoxy-D-manno-octulosonic acid kinase</fullName>
    </submittedName>
</protein>
<organism evidence="1 2">
    <name type="scientific">Candidatus Jettenia ecosi</name>
    <dbReference type="NCBI Taxonomy" id="2494326"/>
    <lineage>
        <taxon>Bacteria</taxon>
        <taxon>Pseudomonadati</taxon>
        <taxon>Planctomycetota</taxon>
        <taxon>Candidatus Brocadiia</taxon>
        <taxon>Candidatus Brocadiales</taxon>
        <taxon>Candidatus Brocadiaceae</taxon>
        <taxon>Candidatus Jettenia</taxon>
    </lineage>
</organism>